<organism evidence="1">
    <name type="scientific">Arundo donax</name>
    <name type="common">Giant reed</name>
    <name type="synonym">Donax arundinaceus</name>
    <dbReference type="NCBI Taxonomy" id="35708"/>
    <lineage>
        <taxon>Eukaryota</taxon>
        <taxon>Viridiplantae</taxon>
        <taxon>Streptophyta</taxon>
        <taxon>Embryophyta</taxon>
        <taxon>Tracheophyta</taxon>
        <taxon>Spermatophyta</taxon>
        <taxon>Magnoliopsida</taxon>
        <taxon>Liliopsida</taxon>
        <taxon>Poales</taxon>
        <taxon>Poaceae</taxon>
        <taxon>PACMAD clade</taxon>
        <taxon>Arundinoideae</taxon>
        <taxon>Arundineae</taxon>
        <taxon>Arundo</taxon>
    </lineage>
</organism>
<name>A0A0A9AD58_ARUDO</name>
<dbReference type="EMBL" id="GBRH01248326">
    <property type="protein sequence ID" value="JAD49569.1"/>
    <property type="molecule type" value="Transcribed_RNA"/>
</dbReference>
<accession>A0A0A9AD58</accession>
<protein>
    <submittedName>
        <fullName evidence="1">Uncharacterized protein</fullName>
    </submittedName>
</protein>
<proteinExistence type="predicted"/>
<reference evidence="1" key="1">
    <citation type="submission" date="2014-09" db="EMBL/GenBank/DDBJ databases">
        <authorList>
            <person name="Magalhaes I.L.F."/>
            <person name="Oliveira U."/>
            <person name="Santos F.R."/>
            <person name="Vidigal T.H.D.A."/>
            <person name="Brescovit A.D."/>
            <person name="Santos A.J."/>
        </authorList>
    </citation>
    <scope>NUCLEOTIDE SEQUENCE</scope>
    <source>
        <tissue evidence="1">Shoot tissue taken approximately 20 cm above the soil surface</tissue>
    </source>
</reference>
<evidence type="ECO:0000313" key="1">
    <source>
        <dbReference type="EMBL" id="JAD49569.1"/>
    </source>
</evidence>
<sequence length="21" mass="2452">MCACTYRENDDDNKVLQFQAS</sequence>
<dbReference type="AlphaFoldDB" id="A0A0A9AD58"/>
<reference evidence="1" key="2">
    <citation type="journal article" date="2015" name="Data Brief">
        <title>Shoot transcriptome of the giant reed, Arundo donax.</title>
        <authorList>
            <person name="Barrero R.A."/>
            <person name="Guerrero F.D."/>
            <person name="Moolhuijzen P."/>
            <person name="Goolsby J.A."/>
            <person name="Tidwell J."/>
            <person name="Bellgard S.E."/>
            <person name="Bellgard M.I."/>
        </authorList>
    </citation>
    <scope>NUCLEOTIDE SEQUENCE</scope>
    <source>
        <tissue evidence="1">Shoot tissue taken approximately 20 cm above the soil surface</tissue>
    </source>
</reference>